<evidence type="ECO:0000256" key="1">
    <source>
        <dbReference type="SAM" id="Phobius"/>
    </source>
</evidence>
<dbReference type="RefSeq" id="XP_020854202.1">
    <property type="nucleotide sequence ID" value="XM_020998543.1"/>
</dbReference>
<sequence>MGGAGALYISEEHRESPAEAARRVADRTQPALLSSMKLTMVFLLALLAVCSSSAFAFFKDFLAKPPIQPTEIQNSVVKPVVESVPNPIFSNFSLLRLILRSLGIPVDHLIEGSKKCVKELGSESVEALKTLLGALTYYG</sequence>
<dbReference type="AlphaFoldDB" id="A0A6P5L8D8"/>
<evidence type="ECO:0000313" key="3">
    <source>
        <dbReference type="RefSeq" id="XP_020854202.1"/>
    </source>
</evidence>
<dbReference type="GO" id="GO:0005615">
    <property type="term" value="C:extracellular space"/>
    <property type="evidence" value="ECO:0007669"/>
    <property type="project" value="InterPro"/>
</dbReference>
<evidence type="ECO:0000313" key="2">
    <source>
        <dbReference type="Proteomes" id="UP000515140"/>
    </source>
</evidence>
<dbReference type="PANTHER" id="PTHR34829">
    <property type="entry name" value="SECRETOGLOBIN FAMILY 3A MEMBER 2"/>
    <property type="match status" value="1"/>
</dbReference>
<accession>A0A6P5L8D8</accession>
<proteinExistence type="predicted"/>
<reference evidence="3" key="1">
    <citation type="submission" date="2025-08" db="UniProtKB">
        <authorList>
            <consortium name="RefSeq"/>
        </authorList>
    </citation>
    <scope>IDENTIFICATION</scope>
    <source>
        <tissue evidence="3">Spleen</tissue>
    </source>
</reference>
<dbReference type="GO" id="GO:1901741">
    <property type="term" value="P:positive regulation of myoblast fusion"/>
    <property type="evidence" value="ECO:0007669"/>
    <property type="project" value="TreeGrafter"/>
</dbReference>
<dbReference type="Proteomes" id="UP000515140">
    <property type="component" value="Unplaced"/>
</dbReference>
<dbReference type="CTD" id="92304"/>
<protein>
    <submittedName>
        <fullName evidence="3">Secretoglobin family 3A member 1 isoform X2</fullName>
    </submittedName>
</protein>
<dbReference type="InterPro" id="IPR040301">
    <property type="entry name" value="Secretoglobin_3A"/>
</dbReference>
<keyword evidence="2" id="KW-1185">Reference proteome</keyword>
<dbReference type="OMA" id="MELTATF"/>
<keyword evidence="1" id="KW-0812">Transmembrane</keyword>
<keyword evidence="1" id="KW-1133">Transmembrane helix</keyword>
<feature type="transmembrane region" description="Helical" evidence="1">
    <location>
        <begin position="38"/>
        <end position="58"/>
    </location>
</feature>
<dbReference type="PANTHER" id="PTHR34829:SF1">
    <property type="entry name" value="SECRETOGLOBIN FAMILY 3A MEMBER 1"/>
    <property type="match status" value="1"/>
</dbReference>
<name>A0A6P5L8D8_PHACI</name>
<gene>
    <name evidence="3" type="primary">SCGB3A1</name>
</gene>
<keyword evidence="1" id="KW-0472">Membrane</keyword>
<dbReference type="GeneID" id="110216680"/>
<organism evidence="2 3">
    <name type="scientific">Phascolarctos cinereus</name>
    <name type="common">Koala</name>
    <dbReference type="NCBI Taxonomy" id="38626"/>
    <lineage>
        <taxon>Eukaryota</taxon>
        <taxon>Metazoa</taxon>
        <taxon>Chordata</taxon>
        <taxon>Craniata</taxon>
        <taxon>Vertebrata</taxon>
        <taxon>Euteleostomi</taxon>
        <taxon>Mammalia</taxon>
        <taxon>Metatheria</taxon>
        <taxon>Diprotodontia</taxon>
        <taxon>Phascolarctidae</taxon>
        <taxon>Phascolarctos</taxon>
    </lineage>
</organism>
<dbReference type="Pfam" id="PF20490">
    <property type="entry name" value="SCGB3A"/>
    <property type="match status" value="1"/>
</dbReference>